<organism evidence="2 3">
    <name type="scientific">Romeriopsis navalis LEGE 11480</name>
    <dbReference type="NCBI Taxonomy" id="2777977"/>
    <lineage>
        <taxon>Bacteria</taxon>
        <taxon>Bacillati</taxon>
        <taxon>Cyanobacteriota</taxon>
        <taxon>Cyanophyceae</taxon>
        <taxon>Leptolyngbyales</taxon>
        <taxon>Leptolyngbyaceae</taxon>
        <taxon>Romeriopsis</taxon>
        <taxon>Romeriopsis navalis</taxon>
    </lineage>
</organism>
<dbReference type="GO" id="GO:0016853">
    <property type="term" value="F:isomerase activity"/>
    <property type="evidence" value="ECO:0007669"/>
    <property type="project" value="TreeGrafter"/>
</dbReference>
<comment type="caution">
    <text evidence="2">The sequence shown here is derived from an EMBL/GenBank/DDBJ whole genome shotgun (WGS) entry which is preliminary data.</text>
</comment>
<gene>
    <name evidence="2" type="ORF">IQ266_14125</name>
</gene>
<dbReference type="Pfam" id="PF02567">
    <property type="entry name" value="PhzC-PhzF"/>
    <property type="match status" value="1"/>
</dbReference>
<dbReference type="PANTHER" id="PTHR13774">
    <property type="entry name" value="PHENAZINE BIOSYNTHESIS PROTEIN"/>
    <property type="match status" value="1"/>
</dbReference>
<dbReference type="AlphaFoldDB" id="A0A928VRK9"/>
<dbReference type="Gene3D" id="3.10.310.10">
    <property type="entry name" value="Diaminopimelate Epimerase, Chain A, domain 1"/>
    <property type="match status" value="2"/>
</dbReference>
<dbReference type="EMBL" id="JADEXQ010000046">
    <property type="protein sequence ID" value="MBE9030869.1"/>
    <property type="molecule type" value="Genomic_DNA"/>
</dbReference>
<sequence>MHDSNLAQPLDFCLVDVFAQTRYTGNQLAVFTQARDLTPMQMQQIAQELNFSETTFILGEAAGGGYDVRIFTPVAELPFAGHPTLGTAYVLQRQVIGAPIETLTLNFQGGVIPVKFDYAAAASAFPERLWMRQNPPQFGAVLTPGDLAPVLGIAPTEIDPSVPIQSVSTGLPFIIVPLRSLNTLQSLQINLPLYYQLIERIEAQAIFVFCPEARSGECQFTVRMFADALGIPEDPATGSANGCFAGYLVEHRYLGCDQIDIQVSQGESIGRPSVLSLRAARCKTTKLIQIDVGGVVMLVAQGQFV</sequence>
<reference evidence="2" key="1">
    <citation type="submission" date="2020-10" db="EMBL/GenBank/DDBJ databases">
        <authorList>
            <person name="Castelo-Branco R."/>
            <person name="Eusebio N."/>
            <person name="Adriana R."/>
            <person name="Vieira A."/>
            <person name="Brugerolle De Fraissinette N."/>
            <person name="Rezende De Castro R."/>
            <person name="Schneider M.P."/>
            <person name="Vasconcelos V."/>
            <person name="Leao P.N."/>
        </authorList>
    </citation>
    <scope>NUCLEOTIDE SEQUENCE</scope>
    <source>
        <strain evidence="2">LEGE 11480</strain>
    </source>
</reference>
<name>A0A928VRK9_9CYAN</name>
<evidence type="ECO:0000256" key="1">
    <source>
        <dbReference type="PIRSR" id="PIRSR016184-1"/>
    </source>
</evidence>
<dbReference type="PIRSF" id="PIRSF016184">
    <property type="entry name" value="PhzC_PhzF"/>
    <property type="match status" value="1"/>
</dbReference>
<dbReference type="Proteomes" id="UP000625316">
    <property type="component" value="Unassembled WGS sequence"/>
</dbReference>
<keyword evidence="3" id="KW-1185">Reference proteome</keyword>
<dbReference type="SUPFAM" id="SSF54506">
    <property type="entry name" value="Diaminopimelate epimerase-like"/>
    <property type="match status" value="1"/>
</dbReference>
<proteinExistence type="predicted"/>
<protein>
    <submittedName>
        <fullName evidence="2">PhzF family phenazine biosynthesis protein</fullName>
    </submittedName>
</protein>
<feature type="active site" evidence="1">
    <location>
        <position position="53"/>
    </location>
</feature>
<dbReference type="InterPro" id="IPR003719">
    <property type="entry name" value="Phenazine_PhzF-like"/>
</dbReference>
<dbReference type="NCBIfam" id="TIGR00654">
    <property type="entry name" value="PhzF_family"/>
    <property type="match status" value="1"/>
</dbReference>
<evidence type="ECO:0000313" key="2">
    <source>
        <dbReference type="EMBL" id="MBE9030869.1"/>
    </source>
</evidence>
<dbReference type="GO" id="GO:0005737">
    <property type="term" value="C:cytoplasm"/>
    <property type="evidence" value="ECO:0007669"/>
    <property type="project" value="TreeGrafter"/>
</dbReference>
<dbReference type="RefSeq" id="WP_264325698.1">
    <property type="nucleotide sequence ID" value="NZ_JADEXQ010000046.1"/>
</dbReference>
<evidence type="ECO:0000313" key="3">
    <source>
        <dbReference type="Proteomes" id="UP000625316"/>
    </source>
</evidence>
<accession>A0A928VRK9</accession>
<dbReference type="PANTHER" id="PTHR13774:SF32">
    <property type="entry name" value="ANTISENSE-ENHANCING SEQUENCE 1"/>
    <property type="match status" value="1"/>
</dbReference>